<name>A0ABQ3R8D8_STRRR</name>
<evidence type="ECO:0000313" key="2">
    <source>
        <dbReference type="Proteomes" id="UP000646738"/>
    </source>
</evidence>
<organism evidence="1 2">
    <name type="scientific">Streptomyces rubradiris</name>
    <name type="common">Streptomyces achromogenes subsp. rubradiris</name>
    <dbReference type="NCBI Taxonomy" id="285531"/>
    <lineage>
        <taxon>Bacteria</taxon>
        <taxon>Bacillati</taxon>
        <taxon>Actinomycetota</taxon>
        <taxon>Actinomycetes</taxon>
        <taxon>Kitasatosporales</taxon>
        <taxon>Streptomycetaceae</taxon>
        <taxon>Streptomyces</taxon>
    </lineage>
</organism>
<reference evidence="2" key="1">
    <citation type="submission" date="2023-07" db="EMBL/GenBank/DDBJ databases">
        <title>Whole genome shotgun sequence of Streptomyces achromogenes subsp. rubradiris NBRC 14000.</title>
        <authorList>
            <person name="Komaki H."/>
            <person name="Tamura T."/>
        </authorList>
    </citation>
    <scope>NUCLEOTIDE SEQUENCE [LARGE SCALE GENOMIC DNA]</scope>
    <source>
        <strain evidence="2">NBRC 14000</strain>
    </source>
</reference>
<keyword evidence="2" id="KW-1185">Reference proteome</keyword>
<dbReference type="Proteomes" id="UP000646738">
    <property type="component" value="Unassembled WGS sequence"/>
</dbReference>
<protein>
    <submittedName>
        <fullName evidence="1">Uncharacterized protein</fullName>
    </submittedName>
</protein>
<gene>
    <name evidence="1" type="ORF">Srubr_19610</name>
</gene>
<sequence length="71" mass="7714">MWAGVRPVVDTAPAAVDVVAVVHVMRGALRHHLLAARRHLSYVLRGQPHQPGLDEQIVQTAVDDYTRPAAG</sequence>
<evidence type="ECO:0000313" key="1">
    <source>
        <dbReference type="EMBL" id="GHI52115.1"/>
    </source>
</evidence>
<dbReference type="EMBL" id="BNEA01000007">
    <property type="protein sequence ID" value="GHI52115.1"/>
    <property type="molecule type" value="Genomic_DNA"/>
</dbReference>
<proteinExistence type="predicted"/>
<comment type="caution">
    <text evidence="1">The sequence shown here is derived from an EMBL/GenBank/DDBJ whole genome shotgun (WGS) entry which is preliminary data.</text>
</comment>
<accession>A0ABQ3R8D8</accession>